<evidence type="ECO:0000259" key="4">
    <source>
        <dbReference type="SMART" id="SM00856"/>
    </source>
</evidence>
<dbReference type="Pfam" id="PF04043">
    <property type="entry name" value="PMEI"/>
    <property type="match status" value="1"/>
</dbReference>
<dbReference type="SMART" id="SM00856">
    <property type="entry name" value="PMEI"/>
    <property type="match status" value="1"/>
</dbReference>
<dbReference type="InterPro" id="IPR006501">
    <property type="entry name" value="Pectinesterase_inhib_dom"/>
</dbReference>
<evidence type="ECO:0000256" key="2">
    <source>
        <dbReference type="ARBA" id="ARBA00023157"/>
    </source>
</evidence>
<dbReference type="RefSeq" id="XP_031398575.1">
    <property type="nucleotide sequence ID" value="XM_031542715.1"/>
</dbReference>
<comment type="similarity">
    <text evidence="3">Belongs to the PMEI family.</text>
</comment>
<evidence type="ECO:0000313" key="7">
    <source>
        <dbReference type="Proteomes" id="UP000515151"/>
    </source>
</evidence>
<dbReference type="EMBL" id="MTKT01001158">
    <property type="protein sequence ID" value="OWM85673.1"/>
    <property type="molecule type" value="Genomic_DNA"/>
</dbReference>
<feature type="domain" description="Pectinesterase inhibitor" evidence="4">
    <location>
        <begin position="39"/>
        <end position="181"/>
    </location>
</feature>
<dbReference type="SUPFAM" id="SSF101148">
    <property type="entry name" value="Plant invertase/pectin methylesterase inhibitor"/>
    <property type="match status" value="1"/>
</dbReference>
<reference evidence="6" key="1">
    <citation type="journal article" date="2017" name="Plant J.">
        <title>The pomegranate (Punica granatum L.) genome and the genomics of punicalagin biosynthesis.</title>
        <authorList>
            <person name="Qin G."/>
            <person name="Xu C."/>
            <person name="Ming R."/>
            <person name="Tang H."/>
            <person name="Guyot R."/>
            <person name="Kramer E.M."/>
            <person name="Hu Y."/>
            <person name="Yi X."/>
            <person name="Qi Y."/>
            <person name="Xu X."/>
            <person name="Gao Z."/>
            <person name="Pan H."/>
            <person name="Jian J."/>
            <person name="Tian Y."/>
            <person name="Yue Z."/>
            <person name="Xu Y."/>
        </authorList>
    </citation>
    <scope>NUCLEOTIDE SEQUENCE [LARGE SCALE GENOMIC DNA]</scope>
    <source>
        <strain evidence="6">cv. Dabenzi</strain>
    </source>
</reference>
<evidence type="ECO:0000313" key="8">
    <source>
        <dbReference type="RefSeq" id="XP_031398575.1"/>
    </source>
</evidence>
<proteinExistence type="inferred from homology"/>
<dbReference type="GO" id="GO:0046910">
    <property type="term" value="F:pectinesterase inhibitor activity"/>
    <property type="evidence" value="ECO:0007669"/>
    <property type="project" value="UniProtKB-ARBA"/>
</dbReference>
<evidence type="ECO:0000313" key="6">
    <source>
        <dbReference type="Proteomes" id="UP000197138"/>
    </source>
</evidence>
<dbReference type="Proteomes" id="UP000197138">
    <property type="component" value="Unassembled WGS sequence"/>
</dbReference>
<name>A0A218XL42_PUNGR</name>
<reference evidence="7" key="3">
    <citation type="journal article" date="2020" name="Plant Biotechnol. J.">
        <title>The pomegranate (Punica granatum L.) draft genome dissects genetic divergence between soft- and hard-seeded cultivars.</title>
        <authorList>
            <person name="Luo X."/>
            <person name="Li H."/>
            <person name="Wu Z."/>
            <person name="Yao W."/>
            <person name="Zhao P."/>
            <person name="Cao D."/>
            <person name="Yu H."/>
            <person name="Li K."/>
            <person name="Poudel K."/>
            <person name="Zhao D."/>
            <person name="Zhang F."/>
            <person name="Xia X."/>
            <person name="Chen L."/>
            <person name="Wang Q."/>
            <person name="Jing D."/>
            <person name="Cao S."/>
        </authorList>
    </citation>
    <scope>NUCLEOTIDE SEQUENCE [LARGE SCALE GENOMIC DNA]</scope>
</reference>
<accession>A0A218XL42</accession>
<dbReference type="AlphaFoldDB" id="A0A218XL42"/>
<gene>
    <name evidence="8" type="primary">LOC116209159</name>
    <name evidence="5" type="ORF">CDL15_Pgr029096</name>
</gene>
<dbReference type="FunFam" id="1.20.140.40:FF:000008">
    <property type="entry name" value="Invertase/pectin methylesterase inhibitor family protein"/>
    <property type="match status" value="1"/>
</dbReference>
<dbReference type="InterPro" id="IPR052421">
    <property type="entry name" value="PCW_Enzyme_Inhibitor"/>
</dbReference>
<dbReference type="OrthoDB" id="1899876at2759"/>
<dbReference type="GeneID" id="116209159"/>
<protein>
    <submittedName>
        <fullName evidence="8">Cell wall / vacuolar inhibitor of fructosidase 2-like</fullName>
    </submittedName>
</protein>
<evidence type="ECO:0000313" key="5">
    <source>
        <dbReference type="EMBL" id="OWM85673.1"/>
    </source>
</evidence>
<dbReference type="Proteomes" id="UP000515151">
    <property type="component" value="Chromosome 5"/>
</dbReference>
<keyword evidence="2" id="KW-1015">Disulfide bond</keyword>
<sequence length="195" mass="21083">MFGIRLESNGFAPSTAGRSRGTFCIGCRQFVFTSPSYAVVTKLVDKVCKKTSNCTFCINALYSDPRTPRADIYNLAYVAIKLAFDNTSDTSGYISSPLNSTFDPNFQKSLQCCEVDYKSALDKLINAFGDLDSESYDGVEHYAEEAASKVDDCQSGLSGTKSPLTGKNQVLNALCKICAIVGKLLNSPEAVTTLN</sequence>
<reference evidence="8" key="4">
    <citation type="submission" date="2025-04" db="UniProtKB">
        <authorList>
            <consortium name="RefSeq"/>
        </authorList>
    </citation>
    <scope>IDENTIFICATION</scope>
    <source>
        <tissue evidence="8">Leaf</tissue>
    </source>
</reference>
<dbReference type="PANTHER" id="PTHR36710:SF18">
    <property type="entry name" value="PECTINESTERASE INHIBITOR 5-RELATED"/>
    <property type="match status" value="1"/>
</dbReference>
<dbReference type="InterPro" id="IPR035513">
    <property type="entry name" value="Invertase/methylesterase_inhib"/>
</dbReference>
<evidence type="ECO:0000256" key="3">
    <source>
        <dbReference type="ARBA" id="ARBA00038471"/>
    </source>
</evidence>
<reference evidence="5" key="2">
    <citation type="submission" date="2017-06" db="EMBL/GenBank/DDBJ databases">
        <title>The pomegranate genome and the genomics of punicalagin biosynthesis.</title>
        <authorList>
            <person name="Xu C."/>
        </authorList>
    </citation>
    <scope>NUCLEOTIDE SEQUENCE [LARGE SCALE GENOMIC DNA]</scope>
    <source>
        <tissue evidence="5">Fresh leaf</tissue>
    </source>
</reference>
<organism evidence="5 6">
    <name type="scientific">Punica granatum</name>
    <name type="common">Pomegranate</name>
    <dbReference type="NCBI Taxonomy" id="22663"/>
    <lineage>
        <taxon>Eukaryota</taxon>
        <taxon>Viridiplantae</taxon>
        <taxon>Streptophyta</taxon>
        <taxon>Embryophyta</taxon>
        <taxon>Tracheophyta</taxon>
        <taxon>Spermatophyta</taxon>
        <taxon>Magnoliopsida</taxon>
        <taxon>eudicotyledons</taxon>
        <taxon>Gunneridae</taxon>
        <taxon>Pentapetalae</taxon>
        <taxon>rosids</taxon>
        <taxon>malvids</taxon>
        <taxon>Myrtales</taxon>
        <taxon>Lythraceae</taxon>
        <taxon>Punica</taxon>
    </lineage>
</organism>
<keyword evidence="1" id="KW-0732">Signal</keyword>
<dbReference type="CDD" id="cd14859">
    <property type="entry name" value="PMEI_like"/>
    <property type="match status" value="1"/>
</dbReference>
<evidence type="ECO:0000256" key="1">
    <source>
        <dbReference type="ARBA" id="ARBA00022729"/>
    </source>
</evidence>
<dbReference type="PANTHER" id="PTHR36710">
    <property type="entry name" value="PECTINESTERASE INHIBITOR-LIKE"/>
    <property type="match status" value="1"/>
</dbReference>
<dbReference type="NCBIfam" id="TIGR01614">
    <property type="entry name" value="PME_inhib"/>
    <property type="match status" value="1"/>
</dbReference>
<dbReference type="Gene3D" id="1.20.140.40">
    <property type="entry name" value="Invertase/pectin methylesterase inhibitor family protein"/>
    <property type="match status" value="1"/>
</dbReference>
<keyword evidence="7" id="KW-1185">Reference proteome</keyword>